<gene>
    <name evidence="1" type="ORF">EC1118_1B15_2322g</name>
</gene>
<accession>D3UEI4</accession>
<dbReference type="AlphaFoldDB" id="D3UEI4"/>
<protein>
    <submittedName>
        <fullName evidence="1">EC1118_1B15_2322p</fullName>
    </submittedName>
</protein>
<organism evidence="1 2">
    <name type="scientific">Saccharomyces cerevisiae (strain Lalvin EC1118 / Prise de mousse)</name>
    <name type="common">Baker's yeast</name>
    <dbReference type="NCBI Taxonomy" id="643680"/>
    <lineage>
        <taxon>Eukaryota</taxon>
        <taxon>Fungi</taxon>
        <taxon>Dikarya</taxon>
        <taxon>Ascomycota</taxon>
        <taxon>Saccharomycotina</taxon>
        <taxon>Saccharomycetes</taxon>
        <taxon>Saccharomycetales</taxon>
        <taxon>Saccharomycetaceae</taxon>
        <taxon>Saccharomyces</taxon>
    </lineage>
</organism>
<evidence type="ECO:0000313" key="2">
    <source>
        <dbReference type="Proteomes" id="UP000000286"/>
    </source>
</evidence>
<reference evidence="1 2" key="1">
    <citation type="journal article" date="2009" name="Proc. Natl. Acad. Sci. U.S.A.">
        <title>Eukaryote-to-eukaryote gene transfer events revealed by the genome sequence of the wine yeast Saccharomyces cerevisiae EC1118.</title>
        <authorList>
            <person name="Novo M."/>
            <person name="Bigey F."/>
            <person name="Beyne E."/>
            <person name="Galeote V."/>
            <person name="Gavory F."/>
            <person name="Mallet S."/>
            <person name="Cambot B."/>
            <person name="Legras J.L."/>
            <person name="Wincker P."/>
            <person name="Casaregola S."/>
            <person name="Dequin S."/>
        </authorList>
    </citation>
    <scope>NUCLEOTIDE SEQUENCE [LARGE SCALE GENOMIC DNA]</scope>
    <source>
        <strain evidence="2">Lalvin EC1118 / Prise de mousse</strain>
    </source>
</reference>
<dbReference type="HOGENOM" id="CLU_1373184_0_0_1"/>
<dbReference type="EMBL" id="FN393060">
    <property type="protein sequence ID" value="CBK39164.1"/>
    <property type="molecule type" value="Genomic_DNA"/>
</dbReference>
<sequence length="199" mass="22094">MLVSGCSISTNGFIMTEPDPISPSATNFIVSLVIMILIESLNWDKSRTILENSEDGNDRVESYCNSSIFKKSASISINFREYSAIRSFLVSSNNKMMESGVLSAISVNVSVLLPQRRILLSEVRSIPNVTGWSHLYSWKASTPISKETNRTLESSTACAMIPSSLHWKLTNWTQSLKPSIILLKRDASSNFASNIFSLF</sequence>
<dbReference type="Proteomes" id="UP000000286">
    <property type="component" value="Chromosome II"/>
</dbReference>
<evidence type="ECO:0000313" key="1">
    <source>
        <dbReference type="EMBL" id="CBK39164.1"/>
    </source>
</evidence>
<name>D3UEI4_YEAS8</name>
<proteinExistence type="predicted"/>